<dbReference type="Proteomes" id="UP000033423">
    <property type="component" value="Unassembled WGS sequence"/>
</dbReference>
<dbReference type="EMBL" id="LACI01000666">
    <property type="protein sequence ID" value="KJU86272.1"/>
    <property type="molecule type" value="Genomic_DNA"/>
</dbReference>
<accession>A0A0F3GWQ0</accession>
<sequence>MLLMQGFADAKVAVTLLANDIATVQVELVPVQSPLQPVNVEPVLAVAVRVTDVSVAYMAVPVLPLHVNVPVDVVTEPVPVPAFVTVSEYDDCANVAVTFLAADIVTVQVGVDPVQSPLQPVKVEIVSDVAVRVTDASALYVAVPVLPLQVNVPVDVVTEPEPDFITVR</sequence>
<proteinExistence type="predicted"/>
<gene>
    <name evidence="1" type="ORF">MBAV_001537</name>
</gene>
<keyword evidence="2" id="KW-1185">Reference proteome</keyword>
<comment type="caution">
    <text evidence="1">The sequence shown here is derived from an EMBL/GenBank/DDBJ whole genome shotgun (WGS) entry which is preliminary data.</text>
</comment>
<reference evidence="1 2" key="1">
    <citation type="submission" date="2015-02" db="EMBL/GenBank/DDBJ databases">
        <title>Single-cell genomics of uncultivated deep-branching MTB reveals a conserved set of magnetosome genes.</title>
        <authorList>
            <person name="Kolinko S."/>
            <person name="Richter M."/>
            <person name="Glockner F.O."/>
            <person name="Brachmann A."/>
            <person name="Schuler D."/>
        </authorList>
    </citation>
    <scope>NUCLEOTIDE SEQUENCE [LARGE SCALE GENOMIC DNA]</scope>
    <source>
        <strain evidence="1">TM-1</strain>
    </source>
</reference>
<evidence type="ECO:0000313" key="2">
    <source>
        <dbReference type="Proteomes" id="UP000033423"/>
    </source>
</evidence>
<name>A0A0F3GWQ0_9BACT</name>
<protein>
    <submittedName>
        <fullName evidence="1">Uncharacterized protein</fullName>
    </submittedName>
</protein>
<dbReference type="AlphaFoldDB" id="A0A0F3GWQ0"/>
<evidence type="ECO:0000313" key="1">
    <source>
        <dbReference type="EMBL" id="KJU86272.1"/>
    </source>
</evidence>
<organism evidence="1 2">
    <name type="scientific">Candidatus Magnetobacterium bavaricum</name>
    <dbReference type="NCBI Taxonomy" id="29290"/>
    <lineage>
        <taxon>Bacteria</taxon>
        <taxon>Pseudomonadati</taxon>
        <taxon>Nitrospirota</taxon>
        <taxon>Thermodesulfovibrionia</taxon>
        <taxon>Thermodesulfovibrionales</taxon>
        <taxon>Candidatus Magnetobacteriaceae</taxon>
        <taxon>Candidatus Magnetobacterium</taxon>
    </lineage>
</organism>